<sequence>MYYIIVALPRLFMLDRAGRRRPPRNQSVGKDEVTHFAVWGT</sequence>
<evidence type="ECO:0000313" key="1">
    <source>
        <dbReference type="EMBL" id="KAF4119449.1"/>
    </source>
</evidence>
<name>A0A9P5D2F0_9HYPO</name>
<reference evidence="1" key="1">
    <citation type="submission" date="2020-03" db="EMBL/GenBank/DDBJ databases">
        <title>Site-based positive gene gene selection in Geosmithia morbida across the United States reveals a broad range of putative effectors and factors for local host and environmental adapation.</title>
        <authorList>
            <person name="Onufrak A."/>
            <person name="Murdoch R.W."/>
            <person name="Gazis R."/>
            <person name="Huff M."/>
            <person name="Staton M."/>
            <person name="Klingeman W."/>
            <person name="Hadziabdic D."/>
        </authorList>
    </citation>
    <scope>NUCLEOTIDE SEQUENCE</scope>
    <source>
        <strain evidence="1">1262</strain>
    </source>
</reference>
<accession>A0A9P5D2F0</accession>
<keyword evidence="2" id="KW-1185">Reference proteome</keyword>
<gene>
    <name evidence="1" type="ORF">GMORB2_4763</name>
</gene>
<organism evidence="1 2">
    <name type="scientific">Geosmithia morbida</name>
    <dbReference type="NCBI Taxonomy" id="1094350"/>
    <lineage>
        <taxon>Eukaryota</taxon>
        <taxon>Fungi</taxon>
        <taxon>Dikarya</taxon>
        <taxon>Ascomycota</taxon>
        <taxon>Pezizomycotina</taxon>
        <taxon>Sordariomycetes</taxon>
        <taxon>Hypocreomycetidae</taxon>
        <taxon>Hypocreales</taxon>
        <taxon>Bionectriaceae</taxon>
        <taxon>Geosmithia</taxon>
    </lineage>
</organism>
<protein>
    <submittedName>
        <fullName evidence="1">Uncharacterized protein</fullName>
    </submittedName>
</protein>
<dbReference type="AlphaFoldDB" id="A0A9P5D2F0"/>
<dbReference type="GeneID" id="55970991"/>
<dbReference type="RefSeq" id="XP_035318101.1">
    <property type="nucleotide sequence ID" value="XM_035466737.1"/>
</dbReference>
<evidence type="ECO:0000313" key="2">
    <source>
        <dbReference type="Proteomes" id="UP000749293"/>
    </source>
</evidence>
<proteinExistence type="predicted"/>
<dbReference type="EMBL" id="JAANYQ010000025">
    <property type="protein sequence ID" value="KAF4119449.1"/>
    <property type="molecule type" value="Genomic_DNA"/>
</dbReference>
<comment type="caution">
    <text evidence="1">The sequence shown here is derived from an EMBL/GenBank/DDBJ whole genome shotgun (WGS) entry which is preliminary data.</text>
</comment>
<dbReference type="Proteomes" id="UP000749293">
    <property type="component" value="Unassembled WGS sequence"/>
</dbReference>